<sequence>MSWLGYGPEIRQARGNAIREFCTLMTARFSRAETIISTGSKDKGLSCSVESGFGSNACTL</sequence>
<reference evidence="1" key="1">
    <citation type="journal article" date="2019" name="bioRxiv">
        <title>The Genome of the Zebra Mussel, Dreissena polymorpha: A Resource for Invasive Species Research.</title>
        <authorList>
            <person name="McCartney M.A."/>
            <person name="Auch B."/>
            <person name="Kono T."/>
            <person name="Mallez S."/>
            <person name="Zhang Y."/>
            <person name="Obille A."/>
            <person name="Becker A."/>
            <person name="Abrahante J.E."/>
            <person name="Garbe J."/>
            <person name="Badalamenti J.P."/>
            <person name="Herman A."/>
            <person name="Mangelson H."/>
            <person name="Liachko I."/>
            <person name="Sullivan S."/>
            <person name="Sone E.D."/>
            <person name="Koren S."/>
            <person name="Silverstein K.A.T."/>
            <person name="Beckman K.B."/>
            <person name="Gohl D.M."/>
        </authorList>
    </citation>
    <scope>NUCLEOTIDE SEQUENCE</scope>
    <source>
        <strain evidence="1">Duluth1</strain>
        <tissue evidence="1">Whole animal</tissue>
    </source>
</reference>
<organism evidence="1 2">
    <name type="scientific">Dreissena polymorpha</name>
    <name type="common">Zebra mussel</name>
    <name type="synonym">Mytilus polymorpha</name>
    <dbReference type="NCBI Taxonomy" id="45954"/>
    <lineage>
        <taxon>Eukaryota</taxon>
        <taxon>Metazoa</taxon>
        <taxon>Spiralia</taxon>
        <taxon>Lophotrochozoa</taxon>
        <taxon>Mollusca</taxon>
        <taxon>Bivalvia</taxon>
        <taxon>Autobranchia</taxon>
        <taxon>Heteroconchia</taxon>
        <taxon>Euheterodonta</taxon>
        <taxon>Imparidentia</taxon>
        <taxon>Neoheterodontei</taxon>
        <taxon>Myida</taxon>
        <taxon>Dreissenoidea</taxon>
        <taxon>Dreissenidae</taxon>
        <taxon>Dreissena</taxon>
    </lineage>
</organism>
<comment type="caution">
    <text evidence="1">The sequence shown here is derived from an EMBL/GenBank/DDBJ whole genome shotgun (WGS) entry which is preliminary data.</text>
</comment>
<dbReference type="EMBL" id="JAIWYP010000002">
    <property type="protein sequence ID" value="KAH3865272.1"/>
    <property type="molecule type" value="Genomic_DNA"/>
</dbReference>
<dbReference type="Proteomes" id="UP000828390">
    <property type="component" value="Unassembled WGS sequence"/>
</dbReference>
<gene>
    <name evidence="1" type="ORF">DPMN_028311</name>
</gene>
<accession>A0A9D4LX26</accession>
<dbReference type="AlphaFoldDB" id="A0A9D4LX26"/>
<evidence type="ECO:0000313" key="2">
    <source>
        <dbReference type="Proteomes" id="UP000828390"/>
    </source>
</evidence>
<proteinExistence type="predicted"/>
<evidence type="ECO:0000313" key="1">
    <source>
        <dbReference type="EMBL" id="KAH3865272.1"/>
    </source>
</evidence>
<reference evidence="1" key="2">
    <citation type="submission" date="2020-11" db="EMBL/GenBank/DDBJ databases">
        <authorList>
            <person name="McCartney M.A."/>
            <person name="Auch B."/>
            <person name="Kono T."/>
            <person name="Mallez S."/>
            <person name="Becker A."/>
            <person name="Gohl D.M."/>
            <person name="Silverstein K.A.T."/>
            <person name="Koren S."/>
            <person name="Bechman K.B."/>
            <person name="Herman A."/>
            <person name="Abrahante J.E."/>
            <person name="Garbe J."/>
        </authorList>
    </citation>
    <scope>NUCLEOTIDE SEQUENCE</scope>
    <source>
        <strain evidence="1">Duluth1</strain>
        <tissue evidence="1">Whole animal</tissue>
    </source>
</reference>
<protein>
    <submittedName>
        <fullName evidence="1">Uncharacterized protein</fullName>
    </submittedName>
</protein>
<keyword evidence="2" id="KW-1185">Reference proteome</keyword>
<name>A0A9D4LX26_DREPO</name>